<name>H6LH54_ACEWD</name>
<dbReference type="PROSITE" id="PS50911">
    <property type="entry name" value="CHAP"/>
    <property type="match status" value="1"/>
</dbReference>
<dbReference type="Gene3D" id="2.60.40.3760">
    <property type="match status" value="1"/>
</dbReference>
<dbReference type="HOGENOM" id="CLU_884608_0_0_9"/>
<dbReference type="Proteomes" id="UP000007177">
    <property type="component" value="Chromosome"/>
</dbReference>
<evidence type="ECO:0000313" key="2">
    <source>
        <dbReference type="EMBL" id="AFA48392.1"/>
    </source>
</evidence>
<keyword evidence="3" id="KW-1185">Reference proteome</keyword>
<dbReference type="InterPro" id="IPR038765">
    <property type="entry name" value="Papain-like_cys_pep_sf"/>
</dbReference>
<reference evidence="2 3" key="2">
    <citation type="journal article" date="2012" name="PLoS ONE">
        <title>An ancient pathway combining carbon dioxide fixation with the generation and utilization of a sodium ion gradient for ATP synthesis.</title>
        <authorList>
            <person name="Poehlein A."/>
            <person name="Schmidt S."/>
            <person name="Kaster A.K."/>
            <person name="Goenrich M."/>
            <person name="Vollmers J."/>
            <person name="Thurmer A."/>
            <person name="Bertsch J."/>
            <person name="Schuchmann K."/>
            <person name="Voigt B."/>
            <person name="Hecker M."/>
            <person name="Daniel R."/>
            <person name="Thauer R.K."/>
            <person name="Gottschalk G."/>
            <person name="Muller V."/>
        </authorList>
    </citation>
    <scope>NUCLEOTIDE SEQUENCE [LARGE SCALE GENOMIC DNA]</scope>
    <source>
        <strain evidence="3">ATCC 29683 / DSM 1030 / JCM 2381 / KCTC 1655 / WB1</strain>
    </source>
</reference>
<evidence type="ECO:0000313" key="3">
    <source>
        <dbReference type="Proteomes" id="UP000007177"/>
    </source>
</evidence>
<feature type="domain" description="Peptidase C51" evidence="1">
    <location>
        <begin position="62"/>
        <end position="191"/>
    </location>
</feature>
<accession>H6LH54</accession>
<dbReference type="KEGG" id="awo:Awo_c16100"/>
<reference evidence="3" key="1">
    <citation type="submission" date="2011-07" db="EMBL/GenBank/DDBJ databases">
        <title>Complete genome sequence of Acetobacterium woodii.</title>
        <authorList>
            <person name="Poehlein A."/>
            <person name="Schmidt S."/>
            <person name="Kaster A.-K."/>
            <person name="Goenrich M."/>
            <person name="Vollmers J."/>
            <person name="Thuermer A."/>
            <person name="Gottschalk G."/>
            <person name="Thauer R.K."/>
            <person name="Daniel R."/>
            <person name="Mueller V."/>
        </authorList>
    </citation>
    <scope>NUCLEOTIDE SEQUENCE [LARGE SCALE GENOMIC DNA]</scope>
    <source>
        <strain evidence="3">ATCC 29683 / DSM 1030 / JCM 2381 / KCTC 1655 / WB1</strain>
    </source>
</reference>
<dbReference type="Gene3D" id="3.90.1720.10">
    <property type="entry name" value="endopeptidase domain like (from Nostoc punctiforme)"/>
    <property type="match status" value="1"/>
</dbReference>
<dbReference type="InterPro" id="IPR007921">
    <property type="entry name" value="CHAP_dom"/>
</dbReference>
<evidence type="ECO:0000259" key="1">
    <source>
        <dbReference type="PROSITE" id="PS50911"/>
    </source>
</evidence>
<dbReference type="Pfam" id="PF08481">
    <property type="entry name" value="GBS_Bsp-like"/>
    <property type="match status" value="1"/>
</dbReference>
<dbReference type="EMBL" id="CP002987">
    <property type="protein sequence ID" value="AFA48392.1"/>
    <property type="molecule type" value="Genomic_DNA"/>
</dbReference>
<sequence length="314" mass="33905">MKKDLIKIACISLAFVFSIGMTQNVVKAEAAPVDITHIAQAVETAQAESAISLPNMYSARMTAPSSDNPYFYANNVYALGGYGMPNCTAYAWGRAYEILGTKPNLCSGNANSWWDYNLSNGYYPYGSTPKLGAVICWGGSSDGHVAIVEAINGDTVTLSESTYSGIYFQNYTYTIGNEDATSVGDFQGYIYIGDYIDAASDTTPPTLSDVLVTDYEGKGLHVTAVVADDLSGVGHVYFPTWTEKDGQDDLIWYEGTVEGNVASCYIPYSDHNNELSNYDVHVYVYDNAGLFTMTGTSITRPNNFASLGSVSSDS</sequence>
<dbReference type="SUPFAM" id="SSF54001">
    <property type="entry name" value="Cysteine proteinases"/>
    <property type="match status" value="1"/>
</dbReference>
<dbReference type="OrthoDB" id="1776966at2"/>
<proteinExistence type="predicted"/>
<gene>
    <name evidence="2" type="ordered locus">Awo_c16100</name>
</gene>
<dbReference type="InterPro" id="IPR013688">
    <property type="entry name" value="GBS_Bsp-like"/>
</dbReference>
<protein>
    <recommendedName>
        <fullName evidence="1">Peptidase C51 domain-containing protein</fullName>
    </recommendedName>
</protein>
<dbReference type="eggNOG" id="COG3942">
    <property type="taxonomic scope" value="Bacteria"/>
</dbReference>
<dbReference type="RefSeq" id="WP_014355995.1">
    <property type="nucleotide sequence ID" value="NC_016894.1"/>
</dbReference>
<dbReference type="Pfam" id="PF05257">
    <property type="entry name" value="CHAP"/>
    <property type="match status" value="1"/>
</dbReference>
<organism evidence="2 3">
    <name type="scientific">Acetobacterium woodii (strain ATCC 29683 / DSM 1030 / JCM 2381 / KCTC 1655 / WB1)</name>
    <dbReference type="NCBI Taxonomy" id="931626"/>
    <lineage>
        <taxon>Bacteria</taxon>
        <taxon>Bacillati</taxon>
        <taxon>Bacillota</taxon>
        <taxon>Clostridia</taxon>
        <taxon>Eubacteriales</taxon>
        <taxon>Eubacteriaceae</taxon>
        <taxon>Acetobacterium</taxon>
    </lineage>
</organism>
<dbReference type="AlphaFoldDB" id="H6LH54"/>
<dbReference type="STRING" id="931626.Awo_c16100"/>